<organism evidence="5 6">
    <name type="scientific">Gaoshiqia sediminis</name>
    <dbReference type="NCBI Taxonomy" id="2986998"/>
    <lineage>
        <taxon>Bacteria</taxon>
        <taxon>Pseudomonadati</taxon>
        <taxon>Bacteroidota</taxon>
        <taxon>Bacteroidia</taxon>
        <taxon>Marinilabiliales</taxon>
        <taxon>Prolixibacteraceae</taxon>
        <taxon>Gaoshiqia</taxon>
    </lineage>
</organism>
<accession>A0AA42C5M3</accession>
<dbReference type="PANTHER" id="PTHR43489">
    <property type="entry name" value="ISOMERASE"/>
    <property type="match status" value="1"/>
</dbReference>
<evidence type="ECO:0000256" key="2">
    <source>
        <dbReference type="PIRNR" id="PIRNR006241"/>
    </source>
</evidence>
<evidence type="ECO:0000256" key="1">
    <source>
        <dbReference type="ARBA" id="ARBA00023235"/>
    </source>
</evidence>
<evidence type="ECO:0000259" key="4">
    <source>
        <dbReference type="Pfam" id="PF01261"/>
    </source>
</evidence>
<dbReference type="Pfam" id="PF01261">
    <property type="entry name" value="AP_endonuc_2"/>
    <property type="match status" value="1"/>
</dbReference>
<dbReference type="EMBL" id="JAPAAF010000011">
    <property type="protein sequence ID" value="MCW0483003.1"/>
    <property type="molecule type" value="Genomic_DNA"/>
</dbReference>
<feature type="active site" description="Proton donor/acceptor" evidence="3">
    <location>
        <position position="182"/>
    </location>
</feature>
<reference evidence="5" key="1">
    <citation type="submission" date="2022-10" db="EMBL/GenBank/DDBJ databases">
        <title>Gaoshiqiia sediminis gen. nov., sp. nov., isolated from coastal sediment.</title>
        <authorList>
            <person name="Yu W.X."/>
            <person name="Mu D.S."/>
            <person name="Du J.Z."/>
            <person name="Liang Y.Q."/>
        </authorList>
    </citation>
    <scope>NUCLEOTIDE SEQUENCE</scope>
    <source>
        <strain evidence="5">A06</strain>
    </source>
</reference>
<keyword evidence="6" id="KW-1185">Reference proteome</keyword>
<dbReference type="Gene3D" id="3.20.20.150">
    <property type="entry name" value="Divalent-metal-dependent TIM barrel enzymes"/>
    <property type="match status" value="1"/>
</dbReference>
<gene>
    <name evidence="5" type="ORF">N2K84_09705</name>
</gene>
<feature type="active site" description="Proton donor/acceptor" evidence="3">
    <location>
        <position position="280"/>
    </location>
</feature>
<name>A0AA42C5M3_9BACT</name>
<evidence type="ECO:0000256" key="3">
    <source>
        <dbReference type="PIRSR" id="PIRSR006241-50"/>
    </source>
</evidence>
<dbReference type="InterPro" id="IPR026040">
    <property type="entry name" value="HyI-like"/>
</dbReference>
<dbReference type="InterPro" id="IPR006311">
    <property type="entry name" value="TAT_signal"/>
</dbReference>
<dbReference type="InterPro" id="IPR036237">
    <property type="entry name" value="Xyl_isomerase-like_sf"/>
</dbReference>
<dbReference type="PIRSF" id="PIRSF006241">
    <property type="entry name" value="HyI"/>
    <property type="match status" value="1"/>
</dbReference>
<protein>
    <submittedName>
        <fullName evidence="5">TIM barrel protein</fullName>
    </submittedName>
</protein>
<dbReference type="NCBIfam" id="TIGR01409">
    <property type="entry name" value="TAT_signal_seq"/>
    <property type="match status" value="1"/>
</dbReference>
<dbReference type="RefSeq" id="WP_282591606.1">
    <property type="nucleotide sequence ID" value="NZ_JAPAAF010000011.1"/>
</dbReference>
<proteinExistence type="inferred from homology"/>
<sequence length="300" mass="33465">MKLTSSRRSFLKNGSLAAAASALVLTNLNGCQPENKALKKPGQTPNTKFAVNIEIWWKDLPVLDRLEKTAELGFPGIEFWSYADKDLDAMAAKCQELGLSIRQFTAWGFEPGMNNPANHDLFEEKIKEAIQVAKKLNCPKATVVGGNDQEGMSREEMHENIITALKRVKPLVEEAGLMLILEPMNIRVDHKGHSLYGSPDAVRICREVNSPMVKINWDLYHMHISEGDLCGHLNEGFDQVGYIQVADHPGRKEPGTGEIYYPRVFKELKTLGYDGYVGLECWPLEGELAAAARVAQADKW</sequence>
<evidence type="ECO:0000313" key="5">
    <source>
        <dbReference type="EMBL" id="MCW0483003.1"/>
    </source>
</evidence>
<feature type="domain" description="Xylose isomerase-like TIM barrel" evidence="4">
    <location>
        <begin position="67"/>
        <end position="294"/>
    </location>
</feature>
<dbReference type="InterPro" id="IPR050417">
    <property type="entry name" value="Sugar_Epim/Isomerase"/>
</dbReference>
<dbReference type="AlphaFoldDB" id="A0AA42C5M3"/>
<evidence type="ECO:0000313" key="6">
    <source>
        <dbReference type="Proteomes" id="UP001163821"/>
    </source>
</evidence>
<comment type="caution">
    <text evidence="5">The sequence shown here is derived from an EMBL/GenBank/DDBJ whole genome shotgun (WGS) entry which is preliminary data.</text>
</comment>
<dbReference type="PROSITE" id="PS51318">
    <property type="entry name" value="TAT"/>
    <property type="match status" value="1"/>
</dbReference>
<dbReference type="Proteomes" id="UP001163821">
    <property type="component" value="Unassembled WGS sequence"/>
</dbReference>
<dbReference type="SUPFAM" id="SSF51658">
    <property type="entry name" value="Xylose isomerase-like"/>
    <property type="match status" value="1"/>
</dbReference>
<dbReference type="InterPro" id="IPR013022">
    <property type="entry name" value="Xyl_isomerase-like_TIM-brl"/>
</dbReference>
<keyword evidence="1 2" id="KW-0413">Isomerase</keyword>
<comment type="similarity">
    <text evidence="2">Belongs to the hyi family.</text>
</comment>
<dbReference type="InterPro" id="IPR019546">
    <property type="entry name" value="TAT_signal_bac_arc"/>
</dbReference>
<dbReference type="GO" id="GO:0016853">
    <property type="term" value="F:isomerase activity"/>
    <property type="evidence" value="ECO:0007669"/>
    <property type="project" value="UniProtKB-KW"/>
</dbReference>